<dbReference type="GO" id="GO:0016987">
    <property type="term" value="F:sigma factor activity"/>
    <property type="evidence" value="ECO:0007669"/>
    <property type="project" value="UniProtKB-KW"/>
</dbReference>
<protein>
    <submittedName>
        <fullName evidence="8">RNA polymerase subunit sigma</fullName>
    </submittedName>
</protein>
<dbReference type="GO" id="GO:0006352">
    <property type="term" value="P:DNA-templated transcription initiation"/>
    <property type="evidence" value="ECO:0007669"/>
    <property type="project" value="InterPro"/>
</dbReference>
<dbReference type="RefSeq" id="WP_109907198.1">
    <property type="nucleotide sequence ID" value="NZ_QGLE01000010.1"/>
</dbReference>
<evidence type="ECO:0000256" key="3">
    <source>
        <dbReference type="ARBA" id="ARBA00023082"/>
    </source>
</evidence>
<name>A0A317E226_9PROT</name>
<comment type="caution">
    <text evidence="8">The sequence shown here is derived from an EMBL/GenBank/DDBJ whole genome shotgun (WGS) entry which is preliminary data.</text>
</comment>
<accession>A0A317E226</accession>
<organism evidence="8 9">
    <name type="scientific">Zavarzinia aquatilis</name>
    <dbReference type="NCBI Taxonomy" id="2211142"/>
    <lineage>
        <taxon>Bacteria</taxon>
        <taxon>Pseudomonadati</taxon>
        <taxon>Pseudomonadota</taxon>
        <taxon>Alphaproteobacteria</taxon>
        <taxon>Rhodospirillales</taxon>
        <taxon>Zavarziniaceae</taxon>
        <taxon>Zavarzinia</taxon>
    </lineage>
</organism>
<dbReference type="Pfam" id="PF04542">
    <property type="entry name" value="Sigma70_r2"/>
    <property type="match status" value="1"/>
</dbReference>
<evidence type="ECO:0000259" key="6">
    <source>
        <dbReference type="Pfam" id="PF04542"/>
    </source>
</evidence>
<sequence>MQSPDNNEREVLADWVEAVAETGDRAAFARLFAYLAPRLKAFLRRLGSNDATAEELVQEVMLTVWRKAASFDRRQSSVSTWVYTIARNRRIDLIRRESKPALDPEEPLLQPAAPVAADTVADEARRDAALRAAISTLPPEQLDLLQLGFFEGKSHVEIAELRKLPLGTVKSRMRLAFSRLRRAMESYQ</sequence>
<dbReference type="Pfam" id="PF04545">
    <property type="entry name" value="Sigma70_r4"/>
    <property type="match status" value="1"/>
</dbReference>
<dbReference type="InterPro" id="IPR013325">
    <property type="entry name" value="RNA_pol_sigma_r2"/>
</dbReference>
<comment type="similarity">
    <text evidence="1">Belongs to the sigma-70 factor family. ECF subfamily.</text>
</comment>
<dbReference type="Gene3D" id="1.10.1740.10">
    <property type="match status" value="1"/>
</dbReference>
<dbReference type="InterPro" id="IPR007627">
    <property type="entry name" value="RNA_pol_sigma70_r2"/>
</dbReference>
<evidence type="ECO:0000256" key="2">
    <source>
        <dbReference type="ARBA" id="ARBA00023015"/>
    </source>
</evidence>
<keyword evidence="2" id="KW-0805">Transcription regulation</keyword>
<dbReference type="InterPro" id="IPR039425">
    <property type="entry name" value="RNA_pol_sigma-70-like"/>
</dbReference>
<proteinExistence type="inferred from homology"/>
<dbReference type="OrthoDB" id="9784272at2"/>
<keyword evidence="4" id="KW-0238">DNA-binding</keyword>
<evidence type="ECO:0000313" key="9">
    <source>
        <dbReference type="Proteomes" id="UP000245461"/>
    </source>
</evidence>
<dbReference type="InterPro" id="IPR013324">
    <property type="entry name" value="RNA_pol_sigma_r3/r4-like"/>
</dbReference>
<dbReference type="InterPro" id="IPR036388">
    <property type="entry name" value="WH-like_DNA-bd_sf"/>
</dbReference>
<feature type="domain" description="RNA polymerase sigma-70 region 4" evidence="7">
    <location>
        <begin position="133"/>
        <end position="181"/>
    </location>
</feature>
<evidence type="ECO:0000259" key="7">
    <source>
        <dbReference type="Pfam" id="PF04545"/>
    </source>
</evidence>
<dbReference type="NCBIfam" id="TIGR02937">
    <property type="entry name" value="sigma70-ECF"/>
    <property type="match status" value="1"/>
</dbReference>
<dbReference type="SUPFAM" id="SSF88659">
    <property type="entry name" value="Sigma3 and sigma4 domains of RNA polymerase sigma factors"/>
    <property type="match status" value="1"/>
</dbReference>
<dbReference type="SUPFAM" id="SSF88946">
    <property type="entry name" value="Sigma2 domain of RNA polymerase sigma factors"/>
    <property type="match status" value="1"/>
</dbReference>
<gene>
    <name evidence="8" type="ORF">DKG74_16090</name>
</gene>
<dbReference type="GO" id="GO:0003677">
    <property type="term" value="F:DNA binding"/>
    <property type="evidence" value="ECO:0007669"/>
    <property type="project" value="UniProtKB-KW"/>
</dbReference>
<dbReference type="PANTHER" id="PTHR43133:SF62">
    <property type="entry name" value="RNA POLYMERASE SIGMA FACTOR SIGZ"/>
    <property type="match status" value="1"/>
</dbReference>
<evidence type="ECO:0000256" key="5">
    <source>
        <dbReference type="ARBA" id="ARBA00023163"/>
    </source>
</evidence>
<reference evidence="8 9" key="1">
    <citation type="submission" date="2018-05" db="EMBL/GenBank/DDBJ databases">
        <title>Zavarzinia sp. HR-AS.</title>
        <authorList>
            <person name="Lee Y."/>
            <person name="Jeon C.O."/>
        </authorList>
    </citation>
    <scope>NUCLEOTIDE SEQUENCE [LARGE SCALE GENOMIC DNA]</scope>
    <source>
        <strain evidence="8 9">HR-AS</strain>
    </source>
</reference>
<dbReference type="Gene3D" id="1.10.10.10">
    <property type="entry name" value="Winged helix-like DNA-binding domain superfamily/Winged helix DNA-binding domain"/>
    <property type="match status" value="1"/>
</dbReference>
<dbReference type="AlphaFoldDB" id="A0A317E226"/>
<evidence type="ECO:0000256" key="1">
    <source>
        <dbReference type="ARBA" id="ARBA00010641"/>
    </source>
</evidence>
<dbReference type="InterPro" id="IPR007630">
    <property type="entry name" value="RNA_pol_sigma70_r4"/>
</dbReference>
<keyword evidence="3" id="KW-0731">Sigma factor</keyword>
<evidence type="ECO:0000313" key="8">
    <source>
        <dbReference type="EMBL" id="PWR20200.1"/>
    </source>
</evidence>
<dbReference type="PANTHER" id="PTHR43133">
    <property type="entry name" value="RNA POLYMERASE ECF-TYPE SIGMA FACTO"/>
    <property type="match status" value="1"/>
</dbReference>
<keyword evidence="5" id="KW-0804">Transcription</keyword>
<feature type="domain" description="RNA polymerase sigma-70 region 2" evidence="6">
    <location>
        <begin position="31"/>
        <end position="98"/>
    </location>
</feature>
<dbReference type="EMBL" id="QGLE01000010">
    <property type="protein sequence ID" value="PWR20200.1"/>
    <property type="molecule type" value="Genomic_DNA"/>
</dbReference>
<keyword evidence="9" id="KW-1185">Reference proteome</keyword>
<evidence type="ECO:0000256" key="4">
    <source>
        <dbReference type="ARBA" id="ARBA00023125"/>
    </source>
</evidence>
<dbReference type="InterPro" id="IPR014284">
    <property type="entry name" value="RNA_pol_sigma-70_dom"/>
</dbReference>
<dbReference type="Proteomes" id="UP000245461">
    <property type="component" value="Unassembled WGS sequence"/>
</dbReference>